<organism evidence="1 2">
    <name type="scientific">Stenotrophomonas maltophilia</name>
    <name type="common">Pseudomonas maltophilia</name>
    <name type="synonym">Xanthomonas maltophilia</name>
    <dbReference type="NCBI Taxonomy" id="40324"/>
    <lineage>
        <taxon>Bacteria</taxon>
        <taxon>Pseudomonadati</taxon>
        <taxon>Pseudomonadota</taxon>
        <taxon>Gammaproteobacteria</taxon>
        <taxon>Lysobacterales</taxon>
        <taxon>Lysobacteraceae</taxon>
        <taxon>Stenotrophomonas</taxon>
        <taxon>Stenotrophomonas maltophilia group</taxon>
    </lineage>
</organism>
<proteinExistence type="predicted"/>
<comment type="caution">
    <text evidence="1">The sequence shown here is derived from an EMBL/GenBank/DDBJ whole genome shotgun (WGS) entry which is preliminary data.</text>
</comment>
<reference evidence="1 2" key="1">
    <citation type="submission" date="2016-05" db="EMBL/GenBank/DDBJ databases">
        <title>Draft Genome Sequences of Stenotrophomonas maltophilia Strains Sm32COP, Sm41DVV, Sm46PAILV, SmF3, SmF22, SmSOFb1 and SmCVFa1, Isolated from Different Manures, in France.</title>
        <authorList>
            <person name="Nazaret S."/>
            <person name="Bodilis J."/>
        </authorList>
    </citation>
    <scope>NUCLEOTIDE SEQUENCE [LARGE SCALE GENOMIC DNA]</scope>
    <source>
        <strain evidence="1 2">Sm46PAILV</strain>
    </source>
</reference>
<evidence type="ECO:0000313" key="2">
    <source>
        <dbReference type="Proteomes" id="UP000092256"/>
    </source>
</evidence>
<accession>A0A1A6Y2K7</accession>
<gene>
    <name evidence="1" type="ORF">A9K58_05535</name>
</gene>
<dbReference type="Proteomes" id="UP000092256">
    <property type="component" value="Unassembled WGS sequence"/>
</dbReference>
<dbReference type="OrthoDB" id="6049418at2"/>
<dbReference type="EMBL" id="LYVJ01000003">
    <property type="protein sequence ID" value="OBU69190.1"/>
    <property type="molecule type" value="Genomic_DNA"/>
</dbReference>
<sequence>MNTPSHRQDLELGWLRLQRMLQGIEGMALLLCDHHLALANGAPSPSPLPEAQLERAAQAIACMALNGRRHAESVRKLCEVPVRH</sequence>
<evidence type="ECO:0000313" key="1">
    <source>
        <dbReference type="EMBL" id="OBU69190.1"/>
    </source>
</evidence>
<dbReference type="RefSeq" id="WP_065198394.1">
    <property type="nucleotide sequence ID" value="NZ_LYVJ01000003.1"/>
</dbReference>
<name>A0A1A6Y2K7_STEMA</name>
<dbReference type="AlphaFoldDB" id="A0A1A6Y2K7"/>
<protein>
    <submittedName>
        <fullName evidence="1">Uncharacterized protein</fullName>
    </submittedName>
</protein>